<evidence type="ECO:0000256" key="9">
    <source>
        <dbReference type="ARBA" id="ARBA00023049"/>
    </source>
</evidence>
<protein>
    <recommendedName>
        <fullName evidence="12">Peptidase M14 domain-containing protein</fullName>
    </recommendedName>
</protein>
<evidence type="ECO:0000256" key="11">
    <source>
        <dbReference type="SAM" id="SignalP"/>
    </source>
</evidence>
<dbReference type="SMART" id="SM00631">
    <property type="entry name" value="Zn_pept"/>
    <property type="match status" value="1"/>
</dbReference>
<dbReference type="GO" id="GO:0004181">
    <property type="term" value="F:metallocarboxypeptidase activity"/>
    <property type="evidence" value="ECO:0007669"/>
    <property type="project" value="InterPro"/>
</dbReference>
<comment type="caution">
    <text evidence="10">Lacks conserved residue(s) required for the propagation of feature annotation.</text>
</comment>
<keyword evidence="8" id="KW-0862">Zinc</keyword>
<reference evidence="13" key="1">
    <citation type="submission" date="2022-01" db="EMBL/GenBank/DDBJ databases">
        <authorList>
            <person name="King R."/>
        </authorList>
    </citation>
    <scope>NUCLEOTIDE SEQUENCE</scope>
</reference>
<feature type="chain" id="PRO_5040472999" description="Peptidase M14 domain-containing protein" evidence="11">
    <location>
        <begin position="16"/>
        <end position="346"/>
    </location>
</feature>
<dbReference type="GO" id="GO:0006508">
    <property type="term" value="P:proteolysis"/>
    <property type="evidence" value="ECO:0007669"/>
    <property type="project" value="UniProtKB-KW"/>
</dbReference>
<evidence type="ECO:0000256" key="8">
    <source>
        <dbReference type="ARBA" id="ARBA00022833"/>
    </source>
</evidence>
<name>A0A9N9WNA5_9DIPT</name>
<accession>A0A9N9WNA5</accession>
<dbReference type="Gene3D" id="3.40.630.10">
    <property type="entry name" value="Zn peptidases"/>
    <property type="match status" value="1"/>
</dbReference>
<dbReference type="AlphaFoldDB" id="A0A9N9WNA5"/>
<evidence type="ECO:0000313" key="14">
    <source>
        <dbReference type="Proteomes" id="UP001153620"/>
    </source>
</evidence>
<evidence type="ECO:0000256" key="7">
    <source>
        <dbReference type="ARBA" id="ARBA00022801"/>
    </source>
</evidence>
<keyword evidence="9" id="KW-0482">Metalloprotease</keyword>
<feature type="domain" description="Peptidase M14" evidence="12">
    <location>
        <begin position="34"/>
        <end position="338"/>
    </location>
</feature>
<dbReference type="GO" id="GO:0008270">
    <property type="term" value="F:zinc ion binding"/>
    <property type="evidence" value="ECO:0007669"/>
    <property type="project" value="InterPro"/>
</dbReference>
<keyword evidence="5" id="KW-0479">Metal-binding</keyword>
<dbReference type="OrthoDB" id="3626597at2759"/>
<feature type="signal peptide" evidence="11">
    <location>
        <begin position="1"/>
        <end position="15"/>
    </location>
</feature>
<keyword evidence="4" id="KW-0645">Protease</keyword>
<dbReference type="InterPro" id="IPR000834">
    <property type="entry name" value="Peptidase_M14"/>
</dbReference>
<evidence type="ECO:0000256" key="6">
    <source>
        <dbReference type="ARBA" id="ARBA00022729"/>
    </source>
</evidence>
<keyword evidence="3" id="KW-0121">Carboxypeptidase</keyword>
<keyword evidence="7" id="KW-0378">Hydrolase</keyword>
<evidence type="ECO:0000259" key="12">
    <source>
        <dbReference type="PROSITE" id="PS52035"/>
    </source>
</evidence>
<reference evidence="13" key="2">
    <citation type="submission" date="2022-10" db="EMBL/GenBank/DDBJ databases">
        <authorList>
            <consortium name="ENA_rothamsted_submissions"/>
            <consortium name="culmorum"/>
            <person name="King R."/>
        </authorList>
    </citation>
    <scope>NUCLEOTIDE SEQUENCE</scope>
</reference>
<dbReference type="Pfam" id="PF00246">
    <property type="entry name" value="Peptidase_M14"/>
    <property type="match status" value="1"/>
</dbReference>
<dbReference type="EMBL" id="OU895877">
    <property type="protein sequence ID" value="CAG9799913.1"/>
    <property type="molecule type" value="Genomic_DNA"/>
</dbReference>
<dbReference type="FunFam" id="3.40.630.10:FF:000084">
    <property type="entry name" value="Carboxypeptidase B2"/>
    <property type="match status" value="1"/>
</dbReference>
<evidence type="ECO:0000256" key="3">
    <source>
        <dbReference type="ARBA" id="ARBA00022645"/>
    </source>
</evidence>
<evidence type="ECO:0000313" key="13">
    <source>
        <dbReference type="EMBL" id="CAG9799913.1"/>
    </source>
</evidence>
<evidence type="ECO:0000256" key="1">
    <source>
        <dbReference type="ARBA" id="ARBA00001947"/>
    </source>
</evidence>
<dbReference type="GO" id="GO:0005615">
    <property type="term" value="C:extracellular space"/>
    <property type="evidence" value="ECO:0007669"/>
    <property type="project" value="TreeGrafter"/>
</dbReference>
<gene>
    <name evidence="13" type="ORF">CHIRRI_LOCUS2871</name>
</gene>
<dbReference type="Proteomes" id="UP001153620">
    <property type="component" value="Chromosome 1"/>
</dbReference>
<evidence type="ECO:0000256" key="4">
    <source>
        <dbReference type="ARBA" id="ARBA00022670"/>
    </source>
</evidence>
<dbReference type="SUPFAM" id="SSF53187">
    <property type="entry name" value="Zn-dependent exopeptidases"/>
    <property type="match status" value="1"/>
</dbReference>
<evidence type="ECO:0000256" key="10">
    <source>
        <dbReference type="PROSITE-ProRule" id="PRU01379"/>
    </source>
</evidence>
<sequence length="346" mass="39471">MRILLLLSLITLALASPILQSPETKTHRTMDFNRYWTYDEITSYMRQMEASYPSISRVEQMGRTEEGRDILGIRIGDPERLADGSLPVVLITAAANARDWITAMSAVNLMHMLLDQYVLYRDIVENLEWFIVPVTNPDGYVFSMTPGNRDWVKNRRQNNGTDCRGVNIERNFDFNWDWDINSSSDPCAENFKGTTADSEEETRTIQFAVDIFHRIQHAYVSLQAGTHDRINGLITYPYAYSNEGIPNNWEEQQNVAWDMSDDIRFRSGARYLTGTFSNIVVPTGGTSMDYAAGVDDVPLSYTILTPPFGQFGWDAEPWRINAVVDQVFMAIETLARYAIDMPLENP</sequence>
<dbReference type="PROSITE" id="PS52035">
    <property type="entry name" value="PEPTIDASE_M14"/>
    <property type="match status" value="1"/>
</dbReference>
<evidence type="ECO:0000256" key="5">
    <source>
        <dbReference type="ARBA" id="ARBA00022723"/>
    </source>
</evidence>
<dbReference type="PANTHER" id="PTHR11705:SF140">
    <property type="entry name" value="FI02848P-RELATED"/>
    <property type="match status" value="1"/>
</dbReference>
<evidence type="ECO:0000256" key="2">
    <source>
        <dbReference type="ARBA" id="ARBA00005988"/>
    </source>
</evidence>
<proteinExistence type="inferred from homology"/>
<keyword evidence="14" id="KW-1185">Reference proteome</keyword>
<organism evidence="13 14">
    <name type="scientific">Chironomus riparius</name>
    <dbReference type="NCBI Taxonomy" id="315576"/>
    <lineage>
        <taxon>Eukaryota</taxon>
        <taxon>Metazoa</taxon>
        <taxon>Ecdysozoa</taxon>
        <taxon>Arthropoda</taxon>
        <taxon>Hexapoda</taxon>
        <taxon>Insecta</taxon>
        <taxon>Pterygota</taxon>
        <taxon>Neoptera</taxon>
        <taxon>Endopterygota</taxon>
        <taxon>Diptera</taxon>
        <taxon>Nematocera</taxon>
        <taxon>Chironomoidea</taxon>
        <taxon>Chironomidae</taxon>
        <taxon>Chironominae</taxon>
        <taxon>Chironomus</taxon>
    </lineage>
</organism>
<keyword evidence="6 11" id="KW-0732">Signal</keyword>
<dbReference type="PANTHER" id="PTHR11705">
    <property type="entry name" value="PROTEASE FAMILY M14 CARBOXYPEPTIDASE A,B"/>
    <property type="match status" value="1"/>
</dbReference>
<comment type="cofactor">
    <cofactor evidence="1">
        <name>Zn(2+)</name>
        <dbReference type="ChEBI" id="CHEBI:29105"/>
    </cofactor>
</comment>
<comment type="similarity">
    <text evidence="2 10">Belongs to the peptidase M14 family.</text>
</comment>